<feature type="transmembrane region" description="Helical" evidence="2">
    <location>
        <begin position="127"/>
        <end position="156"/>
    </location>
</feature>
<dbReference type="PANTHER" id="PTHR40465:SF1">
    <property type="entry name" value="DUF6534 DOMAIN-CONTAINING PROTEIN"/>
    <property type="match status" value="1"/>
</dbReference>
<keyword evidence="2" id="KW-0812">Transmembrane</keyword>
<dbReference type="PANTHER" id="PTHR40465">
    <property type="entry name" value="CHROMOSOME 1, WHOLE GENOME SHOTGUN SEQUENCE"/>
    <property type="match status" value="1"/>
</dbReference>
<sequence length="337" mass="37481">MAGITPGYILAHPENYLGPQIMGTIVQAFQTGILVEQSAKFWSRAQTEPIVVKALVTFVSVLALFQTGISIYQTWYIVVRNFGSWMALFNFGWPDKLSTLITMLMATPVQAFLIWRCYILLNKRLFFLLPLAALLLGYIAVSTVVTVNVFGVNLVALVPPTTNTAPPKKFPPDITFILSLAFPAALDIVVTGTLITFLLRSRSTAYTHKFRRVIHRLIRISWEAAVPPCACAILCGIIYGTNATRNFWNLFLQAILGKLYVMSLFRNLNGRADLKHTDRPTNVTAALPSFAVRVPVTNHEESNSTQDYASAFQRPNPRPDIEILSEKGDGPECLQMA</sequence>
<evidence type="ECO:0000313" key="4">
    <source>
        <dbReference type="EMBL" id="KDQ57124.1"/>
    </source>
</evidence>
<feature type="domain" description="DUF6534" evidence="3">
    <location>
        <begin position="184"/>
        <end position="272"/>
    </location>
</feature>
<evidence type="ECO:0000313" key="5">
    <source>
        <dbReference type="Proteomes" id="UP000027265"/>
    </source>
</evidence>
<name>A0A067PQT7_9AGAM</name>
<dbReference type="InParanoid" id="A0A067PQT7"/>
<feature type="transmembrane region" description="Helical" evidence="2">
    <location>
        <begin position="220"/>
        <end position="241"/>
    </location>
</feature>
<dbReference type="HOGENOM" id="CLU_046025_4_0_1"/>
<keyword evidence="2" id="KW-0472">Membrane</keyword>
<feature type="transmembrane region" description="Helical" evidence="2">
    <location>
        <begin position="50"/>
        <end position="77"/>
    </location>
</feature>
<evidence type="ECO:0000259" key="3">
    <source>
        <dbReference type="Pfam" id="PF20152"/>
    </source>
</evidence>
<protein>
    <recommendedName>
        <fullName evidence="3">DUF6534 domain-containing protein</fullName>
    </recommendedName>
</protein>
<dbReference type="InterPro" id="IPR045339">
    <property type="entry name" value="DUF6534"/>
</dbReference>
<feature type="transmembrane region" description="Helical" evidence="2">
    <location>
        <begin position="97"/>
        <end position="115"/>
    </location>
</feature>
<accession>A0A067PQT7</accession>
<dbReference type="AlphaFoldDB" id="A0A067PQT7"/>
<organism evidence="4 5">
    <name type="scientific">Jaapia argillacea MUCL 33604</name>
    <dbReference type="NCBI Taxonomy" id="933084"/>
    <lineage>
        <taxon>Eukaryota</taxon>
        <taxon>Fungi</taxon>
        <taxon>Dikarya</taxon>
        <taxon>Basidiomycota</taxon>
        <taxon>Agaricomycotina</taxon>
        <taxon>Agaricomycetes</taxon>
        <taxon>Agaricomycetidae</taxon>
        <taxon>Jaapiales</taxon>
        <taxon>Jaapiaceae</taxon>
        <taxon>Jaapia</taxon>
    </lineage>
</organism>
<keyword evidence="2" id="KW-1133">Transmembrane helix</keyword>
<evidence type="ECO:0000256" key="1">
    <source>
        <dbReference type="SAM" id="MobiDB-lite"/>
    </source>
</evidence>
<feature type="transmembrane region" description="Helical" evidence="2">
    <location>
        <begin position="247"/>
        <end position="265"/>
    </location>
</feature>
<feature type="transmembrane region" description="Helical" evidence="2">
    <location>
        <begin position="176"/>
        <end position="199"/>
    </location>
</feature>
<gene>
    <name evidence="4" type="ORF">JAAARDRAFT_284774</name>
</gene>
<feature type="compositionally biased region" description="Basic and acidic residues" evidence="1">
    <location>
        <begin position="317"/>
        <end position="330"/>
    </location>
</feature>
<proteinExistence type="predicted"/>
<dbReference type="OrthoDB" id="3251949at2759"/>
<dbReference type="Pfam" id="PF20152">
    <property type="entry name" value="DUF6534"/>
    <property type="match status" value="1"/>
</dbReference>
<dbReference type="EMBL" id="KL197720">
    <property type="protein sequence ID" value="KDQ57124.1"/>
    <property type="molecule type" value="Genomic_DNA"/>
</dbReference>
<reference evidence="5" key="1">
    <citation type="journal article" date="2014" name="Proc. Natl. Acad. Sci. U.S.A.">
        <title>Extensive sampling of basidiomycete genomes demonstrates inadequacy of the white-rot/brown-rot paradigm for wood decay fungi.</title>
        <authorList>
            <person name="Riley R."/>
            <person name="Salamov A.A."/>
            <person name="Brown D.W."/>
            <person name="Nagy L.G."/>
            <person name="Floudas D."/>
            <person name="Held B.W."/>
            <person name="Levasseur A."/>
            <person name="Lombard V."/>
            <person name="Morin E."/>
            <person name="Otillar R."/>
            <person name="Lindquist E.A."/>
            <person name="Sun H."/>
            <person name="LaButti K.M."/>
            <person name="Schmutz J."/>
            <person name="Jabbour D."/>
            <person name="Luo H."/>
            <person name="Baker S.E."/>
            <person name="Pisabarro A.G."/>
            <person name="Walton J.D."/>
            <person name="Blanchette R.A."/>
            <person name="Henrissat B."/>
            <person name="Martin F."/>
            <person name="Cullen D."/>
            <person name="Hibbett D.S."/>
            <person name="Grigoriev I.V."/>
        </authorList>
    </citation>
    <scope>NUCLEOTIDE SEQUENCE [LARGE SCALE GENOMIC DNA]</scope>
    <source>
        <strain evidence="5">MUCL 33604</strain>
    </source>
</reference>
<feature type="region of interest" description="Disordered" evidence="1">
    <location>
        <begin position="300"/>
        <end position="337"/>
    </location>
</feature>
<keyword evidence="5" id="KW-1185">Reference proteome</keyword>
<dbReference type="Proteomes" id="UP000027265">
    <property type="component" value="Unassembled WGS sequence"/>
</dbReference>
<evidence type="ECO:0000256" key="2">
    <source>
        <dbReference type="SAM" id="Phobius"/>
    </source>
</evidence>
<dbReference type="STRING" id="933084.A0A067PQT7"/>